<dbReference type="Pfam" id="PF00001">
    <property type="entry name" value="7tm_1"/>
    <property type="match status" value="1"/>
</dbReference>
<evidence type="ECO:0000256" key="6">
    <source>
        <dbReference type="ARBA" id="ARBA00023170"/>
    </source>
</evidence>
<keyword evidence="2 9" id="KW-0812">Transmembrane</keyword>
<protein>
    <recommendedName>
        <fullName evidence="10">G-protein coupled receptors family 1 profile domain-containing protein</fullName>
    </recommendedName>
</protein>
<dbReference type="SUPFAM" id="SSF81321">
    <property type="entry name" value="Family A G protein-coupled receptor-like"/>
    <property type="match status" value="1"/>
</dbReference>
<keyword evidence="7" id="KW-0807">Transducer</keyword>
<feature type="region of interest" description="Disordered" evidence="8">
    <location>
        <begin position="320"/>
        <end position="342"/>
    </location>
</feature>
<feature type="transmembrane region" description="Helical" evidence="9">
    <location>
        <begin position="235"/>
        <end position="255"/>
    </location>
</feature>
<evidence type="ECO:0000256" key="4">
    <source>
        <dbReference type="ARBA" id="ARBA00023040"/>
    </source>
</evidence>
<dbReference type="InterPro" id="IPR000276">
    <property type="entry name" value="GPCR_Rhodpsn"/>
</dbReference>
<dbReference type="GO" id="GO:0004930">
    <property type="term" value="F:G protein-coupled receptor activity"/>
    <property type="evidence" value="ECO:0007669"/>
    <property type="project" value="UniProtKB-KW"/>
</dbReference>
<keyword evidence="4" id="KW-0297">G-protein coupled receptor</keyword>
<comment type="caution">
    <text evidence="11">The sequence shown here is derived from an EMBL/GenBank/DDBJ whole genome shotgun (WGS) entry which is preliminary data.</text>
</comment>
<organism evidence="11 12">
    <name type="scientific">Batillaria attramentaria</name>
    <dbReference type="NCBI Taxonomy" id="370345"/>
    <lineage>
        <taxon>Eukaryota</taxon>
        <taxon>Metazoa</taxon>
        <taxon>Spiralia</taxon>
        <taxon>Lophotrochozoa</taxon>
        <taxon>Mollusca</taxon>
        <taxon>Gastropoda</taxon>
        <taxon>Caenogastropoda</taxon>
        <taxon>Sorbeoconcha</taxon>
        <taxon>Cerithioidea</taxon>
        <taxon>Batillariidae</taxon>
        <taxon>Batillaria</taxon>
    </lineage>
</organism>
<dbReference type="GO" id="GO:0016020">
    <property type="term" value="C:membrane"/>
    <property type="evidence" value="ECO:0007669"/>
    <property type="project" value="UniProtKB-SubCell"/>
</dbReference>
<dbReference type="Proteomes" id="UP001519460">
    <property type="component" value="Unassembled WGS sequence"/>
</dbReference>
<keyword evidence="6" id="KW-0675">Receptor</keyword>
<evidence type="ECO:0000256" key="1">
    <source>
        <dbReference type="ARBA" id="ARBA00004141"/>
    </source>
</evidence>
<dbReference type="EMBL" id="JACVVK020000003">
    <property type="protein sequence ID" value="KAK7507997.1"/>
    <property type="molecule type" value="Genomic_DNA"/>
</dbReference>
<dbReference type="CDD" id="cd00637">
    <property type="entry name" value="7tm_classA_rhodopsin-like"/>
    <property type="match status" value="1"/>
</dbReference>
<evidence type="ECO:0000259" key="10">
    <source>
        <dbReference type="PROSITE" id="PS50262"/>
    </source>
</evidence>
<feature type="transmembrane region" description="Helical" evidence="9">
    <location>
        <begin position="46"/>
        <end position="65"/>
    </location>
</feature>
<comment type="subcellular location">
    <subcellularLocation>
        <location evidence="1">Membrane</location>
        <topology evidence="1">Multi-pass membrane protein</topology>
    </subcellularLocation>
</comment>
<evidence type="ECO:0000256" key="5">
    <source>
        <dbReference type="ARBA" id="ARBA00023136"/>
    </source>
</evidence>
<evidence type="ECO:0000256" key="7">
    <source>
        <dbReference type="ARBA" id="ARBA00023224"/>
    </source>
</evidence>
<dbReference type="InterPro" id="IPR017452">
    <property type="entry name" value="GPCR_Rhodpsn_7TM"/>
</dbReference>
<proteinExistence type="predicted"/>
<dbReference type="AlphaFoldDB" id="A0ABD0M8W2"/>
<dbReference type="PANTHER" id="PTHR45695">
    <property type="entry name" value="LEUCOKININ RECEPTOR-RELATED"/>
    <property type="match status" value="1"/>
</dbReference>
<evidence type="ECO:0000256" key="3">
    <source>
        <dbReference type="ARBA" id="ARBA00022989"/>
    </source>
</evidence>
<accession>A0ABD0M8W2</accession>
<feature type="compositionally biased region" description="Polar residues" evidence="8">
    <location>
        <begin position="327"/>
        <end position="336"/>
    </location>
</feature>
<name>A0ABD0M8W2_9CAEN</name>
<feature type="domain" description="G-protein coupled receptors family 1 profile" evidence="10">
    <location>
        <begin position="25"/>
        <end position="291"/>
    </location>
</feature>
<feature type="transmembrane region" description="Helical" evidence="9">
    <location>
        <begin position="85"/>
        <end position="104"/>
    </location>
</feature>
<dbReference type="Gene3D" id="1.20.1070.10">
    <property type="entry name" value="Rhodopsin 7-helix transmembrane proteins"/>
    <property type="match status" value="1"/>
</dbReference>
<keyword evidence="5 9" id="KW-0472">Membrane</keyword>
<feature type="transmembrane region" description="Helical" evidence="9">
    <location>
        <begin position="180"/>
        <end position="198"/>
    </location>
</feature>
<feature type="transmembrane region" description="Helical" evidence="9">
    <location>
        <begin position="275"/>
        <end position="294"/>
    </location>
</feature>
<keyword evidence="12" id="KW-1185">Reference proteome</keyword>
<dbReference type="PANTHER" id="PTHR45695:SF9">
    <property type="entry name" value="LEUCOKININ RECEPTOR"/>
    <property type="match status" value="1"/>
</dbReference>
<dbReference type="PRINTS" id="PR00237">
    <property type="entry name" value="GPCRRHODOPSN"/>
</dbReference>
<keyword evidence="3 9" id="KW-1133">Transmembrane helix</keyword>
<evidence type="ECO:0000256" key="2">
    <source>
        <dbReference type="ARBA" id="ARBA00022692"/>
    </source>
</evidence>
<feature type="transmembrane region" description="Helical" evidence="9">
    <location>
        <begin position="12"/>
        <end position="34"/>
    </location>
</feature>
<sequence length="342" mass="37713">METLTGGEVAFIFVTGLLLLAAVVCNIMIVVVVVLNPKMRNPTDVLICNIAVSDLLLAAVVLPQNLHDISHSEDNYHEGDFLCRFVYAMPLLLIMNSIFSMVVISVERKRSIVLNVGKRLTVRGVLFIAVGVWVLAFAFCIPTIYEHSQYVNDVPQADNETSYACGSNGVSYAFSLSNGVGLLLVAYVIPLAILMYNYTRIVLFFRSKGMFGPEAEQRGAVFQALYKSRMVVVKMLILVALLFAISWAPYFALLVVEKASGTSDVEHANGAVSMLRMFLSAFSTAYNFALYVAYNSSFRIGLRKLVQRFCPNKIAPLTSETIPDGPTQMQQASPNSVLFRDS</sequence>
<feature type="transmembrane region" description="Helical" evidence="9">
    <location>
        <begin position="125"/>
        <end position="145"/>
    </location>
</feature>
<dbReference type="PROSITE" id="PS50262">
    <property type="entry name" value="G_PROTEIN_RECEP_F1_2"/>
    <property type="match status" value="1"/>
</dbReference>
<evidence type="ECO:0000313" key="12">
    <source>
        <dbReference type="Proteomes" id="UP001519460"/>
    </source>
</evidence>
<evidence type="ECO:0000313" key="11">
    <source>
        <dbReference type="EMBL" id="KAK7507997.1"/>
    </source>
</evidence>
<evidence type="ECO:0000256" key="9">
    <source>
        <dbReference type="SAM" id="Phobius"/>
    </source>
</evidence>
<evidence type="ECO:0000256" key="8">
    <source>
        <dbReference type="SAM" id="MobiDB-lite"/>
    </source>
</evidence>
<reference evidence="11 12" key="1">
    <citation type="journal article" date="2023" name="Sci. Data">
        <title>Genome assembly of the Korean intertidal mud-creeper Batillaria attramentaria.</title>
        <authorList>
            <person name="Patra A.K."/>
            <person name="Ho P.T."/>
            <person name="Jun S."/>
            <person name="Lee S.J."/>
            <person name="Kim Y."/>
            <person name="Won Y.J."/>
        </authorList>
    </citation>
    <scope>NUCLEOTIDE SEQUENCE [LARGE SCALE GENOMIC DNA]</scope>
    <source>
        <strain evidence="11">Wonlab-2016</strain>
    </source>
</reference>
<gene>
    <name evidence="11" type="ORF">BaRGS_00000962</name>
</gene>